<evidence type="ECO:0000259" key="5">
    <source>
        <dbReference type="Pfam" id="PF25917"/>
    </source>
</evidence>
<dbReference type="InterPro" id="IPR058625">
    <property type="entry name" value="MdtA-like_BSH"/>
</dbReference>
<dbReference type="FunFam" id="2.40.420.20:FF:000001">
    <property type="entry name" value="Efflux RND transporter periplasmic adaptor subunit"/>
    <property type="match status" value="1"/>
</dbReference>
<keyword evidence="8" id="KW-0449">Lipoprotein</keyword>
<dbReference type="Pfam" id="PF25944">
    <property type="entry name" value="Beta-barrel_RND"/>
    <property type="match status" value="1"/>
</dbReference>
<reference evidence="8 9" key="2">
    <citation type="journal article" date="2012" name="BMC Genomics">
        <title>The genome of Pelobacter carbinolicus reveals surprising metabolic capabilities and physiological features.</title>
        <authorList>
            <person name="Aklujkar M."/>
            <person name="Haveman S.A."/>
            <person name="Didonato R.Jr."/>
            <person name="Chertkov O."/>
            <person name="Han C.S."/>
            <person name="Land M.L."/>
            <person name="Brown P."/>
            <person name="Lovley D.R."/>
        </authorList>
    </citation>
    <scope>NUCLEOTIDE SEQUENCE [LARGE SCALE GENOMIC DNA]</scope>
    <source>
        <strain evidence="9">DSM 2380 / NBRC 103641 / GraBd1</strain>
    </source>
</reference>
<dbReference type="NCBIfam" id="TIGR01730">
    <property type="entry name" value="RND_mfp"/>
    <property type="match status" value="1"/>
</dbReference>
<dbReference type="GO" id="GO:0022857">
    <property type="term" value="F:transmembrane transporter activity"/>
    <property type="evidence" value="ECO:0007669"/>
    <property type="project" value="InterPro"/>
</dbReference>
<name>Q39ZX8_SYNC1</name>
<dbReference type="GO" id="GO:0005886">
    <property type="term" value="C:plasma membrane"/>
    <property type="evidence" value="ECO:0007669"/>
    <property type="project" value="TreeGrafter"/>
</dbReference>
<dbReference type="GO" id="GO:0030313">
    <property type="term" value="C:cell envelope"/>
    <property type="evidence" value="ECO:0007669"/>
    <property type="project" value="UniProtKB-SubCell"/>
</dbReference>
<evidence type="ECO:0000313" key="8">
    <source>
        <dbReference type="EMBL" id="ABA90329.1"/>
    </source>
</evidence>
<dbReference type="EMBL" id="CP000142">
    <property type="protein sequence ID" value="ABA90329.1"/>
    <property type="molecule type" value="Genomic_DNA"/>
</dbReference>
<comment type="similarity">
    <text evidence="2">Belongs to the membrane fusion protein (MFP) (TC 8.A.1) family.</text>
</comment>
<evidence type="ECO:0000256" key="1">
    <source>
        <dbReference type="ARBA" id="ARBA00004196"/>
    </source>
</evidence>
<feature type="domain" description="Multidrug resistance protein MdtA-like C-terminal permuted SH3" evidence="7">
    <location>
        <begin position="305"/>
        <end position="365"/>
    </location>
</feature>
<dbReference type="PANTHER" id="PTHR30158:SF10">
    <property type="entry name" value="CATION EFFLUX PUMP"/>
    <property type="match status" value="1"/>
</dbReference>
<evidence type="ECO:0000256" key="3">
    <source>
        <dbReference type="SAM" id="SignalP"/>
    </source>
</evidence>
<dbReference type="PANTHER" id="PTHR30158">
    <property type="entry name" value="ACRA/E-RELATED COMPONENT OF DRUG EFFLUX TRANSPORTER"/>
    <property type="match status" value="1"/>
</dbReference>
<feature type="domain" description="Multidrug resistance protein MdtA-like alpha-helical hairpin" evidence="4">
    <location>
        <begin position="104"/>
        <end position="173"/>
    </location>
</feature>
<keyword evidence="9" id="KW-1185">Reference proteome</keyword>
<evidence type="ECO:0000259" key="7">
    <source>
        <dbReference type="Pfam" id="PF25967"/>
    </source>
</evidence>
<evidence type="ECO:0000259" key="6">
    <source>
        <dbReference type="Pfam" id="PF25944"/>
    </source>
</evidence>
<dbReference type="Gene3D" id="2.40.50.100">
    <property type="match status" value="1"/>
</dbReference>
<dbReference type="Pfam" id="PF25967">
    <property type="entry name" value="RND-MFP_C"/>
    <property type="match status" value="1"/>
</dbReference>
<dbReference type="GO" id="GO:0046677">
    <property type="term" value="P:response to antibiotic"/>
    <property type="evidence" value="ECO:0007669"/>
    <property type="project" value="TreeGrafter"/>
</dbReference>
<reference evidence="9" key="1">
    <citation type="submission" date="2005-10" db="EMBL/GenBank/DDBJ databases">
        <title>Complete sequence of Pelobacter carbinolicus DSM 2380.</title>
        <authorList>
            <person name="Copeland A."/>
            <person name="Lucas S."/>
            <person name="Lapidus A."/>
            <person name="Barry K."/>
            <person name="Detter J.C."/>
            <person name="Glavina T."/>
            <person name="Hammon N."/>
            <person name="Israni S."/>
            <person name="Pitluck S."/>
            <person name="Chertkov O."/>
            <person name="Schmutz J."/>
            <person name="Larimer F."/>
            <person name="Land M."/>
            <person name="Kyrpides N."/>
            <person name="Ivanova N."/>
            <person name="Richardson P."/>
        </authorList>
    </citation>
    <scope>NUCLEOTIDE SEQUENCE [LARGE SCALE GENOMIC DNA]</scope>
    <source>
        <strain evidence="9">DSM 2380 / NBRC 103641 / GraBd1</strain>
    </source>
</reference>
<accession>Q39ZX8</accession>
<dbReference type="Gene3D" id="2.40.30.170">
    <property type="match status" value="1"/>
</dbReference>
<feature type="signal peptide" evidence="3">
    <location>
        <begin position="1"/>
        <end position="23"/>
    </location>
</feature>
<comment type="subcellular location">
    <subcellularLocation>
        <location evidence="1">Cell envelope</location>
    </subcellularLocation>
</comment>
<feature type="chain" id="PRO_5004223646" evidence="3">
    <location>
        <begin position="24"/>
        <end position="393"/>
    </location>
</feature>
<dbReference type="SUPFAM" id="SSF111369">
    <property type="entry name" value="HlyD-like secretion proteins"/>
    <property type="match status" value="1"/>
</dbReference>
<dbReference type="InterPro" id="IPR058624">
    <property type="entry name" value="MdtA-like_HH"/>
</dbReference>
<dbReference type="Proteomes" id="UP000002534">
    <property type="component" value="Chromosome"/>
</dbReference>
<gene>
    <name evidence="8" type="ordered locus">Pcar_3094</name>
</gene>
<dbReference type="eggNOG" id="COG0845">
    <property type="taxonomic scope" value="Bacteria"/>
</dbReference>
<evidence type="ECO:0000259" key="4">
    <source>
        <dbReference type="Pfam" id="PF25876"/>
    </source>
</evidence>
<dbReference type="Pfam" id="PF25917">
    <property type="entry name" value="BSH_RND"/>
    <property type="match status" value="1"/>
</dbReference>
<dbReference type="STRING" id="338963.Pcar_3094"/>
<dbReference type="InterPro" id="IPR058626">
    <property type="entry name" value="MdtA-like_b-barrel"/>
</dbReference>
<evidence type="ECO:0000256" key="2">
    <source>
        <dbReference type="ARBA" id="ARBA00009477"/>
    </source>
</evidence>
<dbReference type="InterPro" id="IPR058627">
    <property type="entry name" value="MdtA-like_C"/>
</dbReference>
<dbReference type="PROSITE" id="PS51257">
    <property type="entry name" value="PROKAR_LIPOPROTEIN"/>
    <property type="match status" value="1"/>
</dbReference>
<organism evidence="8 9">
    <name type="scientific">Syntrophotalea carbinolica (strain DSM 2380 / NBRC 103641 / GraBd1)</name>
    <name type="common">Pelobacter carbinolicus</name>
    <dbReference type="NCBI Taxonomy" id="338963"/>
    <lineage>
        <taxon>Bacteria</taxon>
        <taxon>Pseudomonadati</taxon>
        <taxon>Thermodesulfobacteriota</taxon>
        <taxon>Desulfuromonadia</taxon>
        <taxon>Desulfuromonadales</taxon>
        <taxon>Syntrophotaleaceae</taxon>
        <taxon>Syntrophotalea</taxon>
    </lineage>
</organism>
<dbReference type="HOGENOM" id="CLU_018816_2_1_7"/>
<dbReference type="OrthoDB" id="9772050at2"/>
<feature type="domain" description="Multidrug resistance protein MdtA-like beta-barrel" evidence="6">
    <location>
        <begin position="210"/>
        <end position="296"/>
    </location>
</feature>
<evidence type="ECO:0000313" key="9">
    <source>
        <dbReference type="Proteomes" id="UP000002534"/>
    </source>
</evidence>
<dbReference type="Gene3D" id="2.40.420.20">
    <property type="match status" value="1"/>
</dbReference>
<dbReference type="Pfam" id="PF25876">
    <property type="entry name" value="HH_MFP_RND"/>
    <property type="match status" value="1"/>
</dbReference>
<dbReference type="RefSeq" id="WP_011342889.1">
    <property type="nucleotide sequence ID" value="NC_007498.2"/>
</dbReference>
<dbReference type="Gene3D" id="1.10.287.470">
    <property type="entry name" value="Helix hairpin bin"/>
    <property type="match status" value="1"/>
</dbReference>
<dbReference type="KEGG" id="pca:Pcar_3094"/>
<dbReference type="AlphaFoldDB" id="Q39ZX8"/>
<sequence>MAKIIKTHKILLGLLLAALPLTAGCRDQNKYVAPPPPTVTVACPQQRDITHYAQYSGLTDAVESVEIRARVEGYLQSIHFNDSAMVKKGDLLFVIDPKPYQARLDEAEATLAMRQAELRLAEATLKRKESAFEDQAVSEVEVIEARAQKDQAVAAIAAAKAAIETARLELSYTRVTAPLSGRIGRRLVDVGNLVGAGENTLLATIVSIDPIYVYFNVNERDLLDFQSHRTGQQGPTNGNGHTVINLGLSNEKGYPHTGKVDYVDNRVQAETGTIQVRGVLDNADGSLLPGLFARVQAPIRTIEKALLVPESALGVDLQGHYLLTVNGKNEVEYHAVSIGPKVDGSRVIETGVQAGDRVVVKGLQKVRAGVVVQPVTETAQNPANGTETKQGGA</sequence>
<keyword evidence="3" id="KW-0732">Signal</keyword>
<dbReference type="InterPro" id="IPR006143">
    <property type="entry name" value="RND_pump_MFP"/>
</dbReference>
<protein>
    <submittedName>
        <fullName evidence="8">Efflux pump, RND family, membrane fusion lipoprotein</fullName>
    </submittedName>
</protein>
<feature type="domain" description="Multidrug resistance protein MdtA-like barrel-sandwich hybrid" evidence="5">
    <location>
        <begin position="64"/>
        <end position="205"/>
    </location>
</feature>
<proteinExistence type="inferred from homology"/>